<reference evidence="12" key="1">
    <citation type="submission" date="2022-07" db="EMBL/GenBank/DDBJ databases">
        <title>The genome of Lyophyllum shimeji provides insight into the initial evolution of ectomycorrhizal fungal genome.</title>
        <authorList>
            <person name="Kobayashi Y."/>
            <person name="Shibata T."/>
            <person name="Hirakawa H."/>
            <person name="Shigenobu S."/>
            <person name="Nishiyama T."/>
            <person name="Yamada A."/>
            <person name="Hasebe M."/>
            <person name="Kawaguchi M."/>
        </authorList>
    </citation>
    <scope>NUCLEOTIDE SEQUENCE</scope>
    <source>
        <strain evidence="12">AT787</strain>
    </source>
</reference>
<protein>
    <recommendedName>
        <fullName evidence="10">Copper transport protein</fullName>
    </recommendedName>
</protein>
<keyword evidence="10" id="KW-0186">Copper</keyword>
<dbReference type="Pfam" id="PF20238">
    <property type="entry name" value="BIM1-like_dom"/>
    <property type="match status" value="1"/>
</dbReference>
<evidence type="ECO:0000259" key="11">
    <source>
        <dbReference type="Pfam" id="PF20238"/>
    </source>
</evidence>
<feature type="transmembrane region" description="Helical" evidence="10">
    <location>
        <begin position="22"/>
        <end position="40"/>
    </location>
</feature>
<comment type="similarity">
    <text evidence="10">Belongs to the copper transporter (Ctr) (TC 1.A.56) family. SLC31A subfamily.</text>
</comment>
<organism evidence="12 13">
    <name type="scientific">Lyophyllum shimeji</name>
    <name type="common">Hon-shimeji</name>
    <name type="synonym">Tricholoma shimeji</name>
    <dbReference type="NCBI Taxonomy" id="47721"/>
    <lineage>
        <taxon>Eukaryota</taxon>
        <taxon>Fungi</taxon>
        <taxon>Dikarya</taxon>
        <taxon>Basidiomycota</taxon>
        <taxon>Agaricomycotina</taxon>
        <taxon>Agaricomycetes</taxon>
        <taxon>Agaricomycetidae</taxon>
        <taxon>Agaricales</taxon>
        <taxon>Tricholomatineae</taxon>
        <taxon>Lyophyllaceae</taxon>
        <taxon>Lyophyllum</taxon>
    </lineage>
</organism>
<dbReference type="GO" id="GO:0098552">
    <property type="term" value="C:side of membrane"/>
    <property type="evidence" value="ECO:0007669"/>
    <property type="project" value="UniProtKB-KW"/>
</dbReference>
<evidence type="ECO:0000313" key="13">
    <source>
        <dbReference type="Proteomes" id="UP001063166"/>
    </source>
</evidence>
<accession>A0A9P3UMI8</accession>
<name>A0A9P3UMI8_LYOSH</name>
<evidence type="ECO:0000256" key="9">
    <source>
        <dbReference type="ARBA" id="ARBA00023288"/>
    </source>
</evidence>
<proteinExistence type="inferred from homology"/>
<sequence>MMVPFLHFTGGDYLLFEAWKPTSGGAIAGACIGLVCLAIFERWIAAIRGILDNYWRRKGLALASRAADLSGVSSPSPSNEISEEKALYLKPGSPDGAEQLAVPRAVRPTTSAPIRTIPPFILMHDLPRGFLHGFQALLSYALMLAVMTFNAAYVISIIIGLAQLHPLFPCLRPGAMLCILLSALAFITGVNAHFRLLYPEPRGVFVADNEPKFCGGYNNAVNNRSTFPLSGGFFSIRSGHPGWTAGVIISTVQNPTSFDNFSSQGEQQIVSPYAKQENAGTFCIPLNISNANIDGVKEGANVTIQVVFAGGDGNLYQCADLTLSSNFTIPSNVTCRNETTVPSGTGTSDGTSPSQTAGALGPCHVFAGHIAASLGFIGALVTLLA</sequence>
<evidence type="ECO:0000256" key="2">
    <source>
        <dbReference type="ARBA" id="ARBA00022475"/>
    </source>
</evidence>
<dbReference type="GO" id="GO:0005886">
    <property type="term" value="C:plasma membrane"/>
    <property type="evidence" value="ECO:0007669"/>
    <property type="project" value="UniProtKB-SubCell"/>
</dbReference>
<keyword evidence="10" id="KW-0187">Copper transport</keyword>
<evidence type="ECO:0000256" key="3">
    <source>
        <dbReference type="ARBA" id="ARBA00022622"/>
    </source>
</evidence>
<evidence type="ECO:0000256" key="7">
    <source>
        <dbReference type="ARBA" id="ARBA00023136"/>
    </source>
</evidence>
<keyword evidence="3" id="KW-0336">GPI-anchor</keyword>
<dbReference type="PANTHER" id="PTHR34992">
    <property type="entry name" value="HYPHAL ANASTAMOSIS-7 PROTEIN"/>
    <property type="match status" value="1"/>
</dbReference>
<gene>
    <name evidence="12" type="ORF">LshimejAT787_0306590</name>
</gene>
<comment type="subcellular location">
    <subcellularLocation>
        <location evidence="1">Cell membrane</location>
        <topology evidence="1">Lipid-anchor</topology>
        <topology evidence="1">GPI-anchor</topology>
    </subcellularLocation>
    <subcellularLocation>
        <location evidence="10">Membrane</location>
        <topology evidence="10">Multi-pass membrane protein</topology>
    </subcellularLocation>
</comment>
<keyword evidence="8" id="KW-0325">Glycoprotein</keyword>
<dbReference type="EMBL" id="BRPK01000003">
    <property type="protein sequence ID" value="GLB36371.1"/>
    <property type="molecule type" value="Genomic_DNA"/>
</dbReference>
<keyword evidence="5" id="KW-0732">Signal</keyword>
<dbReference type="OrthoDB" id="2146436at2759"/>
<evidence type="ECO:0000313" key="12">
    <source>
        <dbReference type="EMBL" id="GLB36371.1"/>
    </source>
</evidence>
<evidence type="ECO:0000256" key="8">
    <source>
        <dbReference type="ARBA" id="ARBA00023180"/>
    </source>
</evidence>
<dbReference type="InterPro" id="IPR007274">
    <property type="entry name" value="Cop_transporter"/>
</dbReference>
<evidence type="ECO:0000256" key="1">
    <source>
        <dbReference type="ARBA" id="ARBA00004609"/>
    </source>
</evidence>
<dbReference type="Pfam" id="PF04145">
    <property type="entry name" value="Ctr"/>
    <property type="match status" value="1"/>
</dbReference>
<keyword evidence="13" id="KW-1185">Reference proteome</keyword>
<keyword evidence="7 10" id="KW-0472">Membrane</keyword>
<keyword evidence="4 10" id="KW-0812">Transmembrane</keyword>
<keyword evidence="6 10" id="KW-1133">Transmembrane helix</keyword>
<feature type="transmembrane region" description="Helical" evidence="10">
    <location>
        <begin position="137"/>
        <end position="162"/>
    </location>
</feature>
<feature type="transmembrane region" description="Helical" evidence="10">
    <location>
        <begin position="174"/>
        <end position="194"/>
    </location>
</feature>
<feature type="domain" description="Copper acquisition factor BIM1-like" evidence="11">
    <location>
        <begin position="191"/>
        <end position="339"/>
    </location>
</feature>
<keyword evidence="2" id="KW-1003">Cell membrane</keyword>
<dbReference type="InterPro" id="IPR046936">
    <property type="entry name" value="BIM1-like"/>
</dbReference>
<keyword evidence="10" id="KW-0813">Transport</keyword>
<dbReference type="Proteomes" id="UP001063166">
    <property type="component" value="Unassembled WGS sequence"/>
</dbReference>
<evidence type="ECO:0000256" key="6">
    <source>
        <dbReference type="ARBA" id="ARBA00022989"/>
    </source>
</evidence>
<comment type="caution">
    <text evidence="12">The sequence shown here is derived from an EMBL/GenBank/DDBJ whole genome shotgun (WGS) entry which is preliminary data.</text>
</comment>
<dbReference type="InterPro" id="IPR046530">
    <property type="entry name" value="BIM1-like_dom"/>
</dbReference>
<dbReference type="CDD" id="cd21176">
    <property type="entry name" value="LPMO_auxiliary-like"/>
    <property type="match status" value="1"/>
</dbReference>
<keyword evidence="10" id="KW-0406">Ion transport</keyword>
<dbReference type="GO" id="GO:0005375">
    <property type="term" value="F:copper ion transmembrane transporter activity"/>
    <property type="evidence" value="ECO:0007669"/>
    <property type="project" value="UniProtKB-UniRule"/>
</dbReference>
<evidence type="ECO:0000256" key="5">
    <source>
        <dbReference type="ARBA" id="ARBA00022729"/>
    </source>
</evidence>
<dbReference type="AlphaFoldDB" id="A0A9P3UMI8"/>
<evidence type="ECO:0000256" key="10">
    <source>
        <dbReference type="RuleBase" id="RU367022"/>
    </source>
</evidence>
<keyword evidence="9" id="KW-0449">Lipoprotein</keyword>
<evidence type="ECO:0000256" key="4">
    <source>
        <dbReference type="ARBA" id="ARBA00022692"/>
    </source>
</evidence>